<comment type="caution">
    <text evidence="11">The sequence shown here is derived from an EMBL/GenBank/DDBJ whole genome shotgun (WGS) entry which is preliminary data.</text>
</comment>
<dbReference type="PANTHER" id="PTHR16523:SF6">
    <property type="entry name" value="PEST PROTEOLYTIC SIGNAL-CONTAINING NUCLEAR PROTEIN"/>
    <property type="match status" value="1"/>
</dbReference>
<evidence type="ECO:0000313" key="12">
    <source>
        <dbReference type="Proteomes" id="UP001152320"/>
    </source>
</evidence>
<feature type="compositionally biased region" description="Polar residues" evidence="10">
    <location>
        <begin position="130"/>
        <end position="140"/>
    </location>
</feature>
<evidence type="ECO:0000256" key="7">
    <source>
        <dbReference type="ARBA" id="ARBA00022990"/>
    </source>
</evidence>
<organism evidence="11 12">
    <name type="scientific">Holothuria leucospilota</name>
    <name type="common">Black long sea cucumber</name>
    <name type="synonym">Mertensiothuria leucospilota</name>
    <dbReference type="NCBI Taxonomy" id="206669"/>
    <lineage>
        <taxon>Eukaryota</taxon>
        <taxon>Metazoa</taxon>
        <taxon>Echinodermata</taxon>
        <taxon>Eleutherozoa</taxon>
        <taxon>Echinozoa</taxon>
        <taxon>Holothuroidea</taxon>
        <taxon>Aspidochirotacea</taxon>
        <taxon>Aspidochirotida</taxon>
        <taxon>Holothuriidae</taxon>
        <taxon>Holothuria</taxon>
    </lineage>
</organism>
<evidence type="ECO:0000256" key="4">
    <source>
        <dbReference type="ARBA" id="ARBA00022059"/>
    </source>
</evidence>
<evidence type="ECO:0000256" key="5">
    <source>
        <dbReference type="ARBA" id="ARBA00022553"/>
    </source>
</evidence>
<evidence type="ECO:0000256" key="9">
    <source>
        <dbReference type="ARBA" id="ARBA00023306"/>
    </source>
</evidence>
<keyword evidence="7" id="KW-0007">Acetylation</keyword>
<keyword evidence="9" id="KW-0131">Cell cycle</keyword>
<evidence type="ECO:0000256" key="8">
    <source>
        <dbReference type="ARBA" id="ARBA00023242"/>
    </source>
</evidence>
<dbReference type="GO" id="GO:0016567">
    <property type="term" value="P:protein ubiquitination"/>
    <property type="evidence" value="ECO:0007669"/>
    <property type="project" value="InterPro"/>
</dbReference>
<dbReference type="Proteomes" id="UP001152320">
    <property type="component" value="Chromosome 14"/>
</dbReference>
<evidence type="ECO:0000256" key="3">
    <source>
        <dbReference type="ARBA" id="ARBA00011097"/>
    </source>
</evidence>
<dbReference type="GO" id="GO:0043161">
    <property type="term" value="P:proteasome-mediated ubiquitin-dependent protein catabolic process"/>
    <property type="evidence" value="ECO:0007669"/>
    <property type="project" value="TreeGrafter"/>
</dbReference>
<protein>
    <recommendedName>
        <fullName evidence="4">PEST proteolytic signal-containing nuclear protein</fullName>
    </recommendedName>
</protein>
<keyword evidence="5" id="KW-0597">Phosphoprotein</keyword>
<evidence type="ECO:0000256" key="10">
    <source>
        <dbReference type="SAM" id="MobiDB-lite"/>
    </source>
</evidence>
<comment type="function">
    <text evidence="1">May be involved in cell cycle regulation.</text>
</comment>
<feature type="compositionally biased region" description="Acidic residues" evidence="10">
    <location>
        <begin position="107"/>
        <end position="116"/>
    </location>
</feature>
<keyword evidence="12" id="KW-1185">Reference proteome</keyword>
<keyword evidence="6" id="KW-0832">Ubl conjugation</keyword>
<evidence type="ECO:0000256" key="1">
    <source>
        <dbReference type="ARBA" id="ARBA00002646"/>
    </source>
</evidence>
<feature type="compositionally biased region" description="Basic and acidic residues" evidence="10">
    <location>
        <begin position="59"/>
        <end position="68"/>
    </location>
</feature>
<dbReference type="AlphaFoldDB" id="A0A9Q1BNG3"/>
<feature type="region of interest" description="Disordered" evidence="10">
    <location>
        <begin position="83"/>
        <end position="145"/>
    </location>
</feature>
<comment type="subunit">
    <text evidence="3">Interacts with UHRF2/NIRF.</text>
</comment>
<dbReference type="Pfam" id="PF15473">
    <property type="entry name" value="PCNP"/>
    <property type="match status" value="1"/>
</dbReference>
<proteinExistence type="predicted"/>
<evidence type="ECO:0000256" key="2">
    <source>
        <dbReference type="ARBA" id="ARBA00004123"/>
    </source>
</evidence>
<dbReference type="InterPro" id="IPR029169">
    <property type="entry name" value="PCNP"/>
</dbReference>
<comment type="subcellular location">
    <subcellularLocation>
        <location evidence="2">Nucleus</location>
    </subcellularLocation>
</comment>
<keyword evidence="8" id="KW-0539">Nucleus</keyword>
<sequence>MTENKVKGVRDDPAPLADPLRGDEVAKKRSTEEDGTETGGKKQKVELSASSSESTIPAAKERQPLKFKDKVALSKSPIAIKLGTKPIPKEPDIKPSKSVSVAKVFGDDSDDEEEMPPEAKMRMKNRGRGTPTSAGPNSFNKSRDGFINTGRAWRLKKEEEIAKAEHEKRLKEQKQLEGWDI</sequence>
<evidence type="ECO:0000313" key="11">
    <source>
        <dbReference type="EMBL" id="KAJ8029798.1"/>
    </source>
</evidence>
<evidence type="ECO:0000256" key="6">
    <source>
        <dbReference type="ARBA" id="ARBA00022843"/>
    </source>
</evidence>
<feature type="region of interest" description="Disordered" evidence="10">
    <location>
        <begin position="1"/>
        <end position="68"/>
    </location>
</feature>
<dbReference type="OrthoDB" id="10068198at2759"/>
<accession>A0A9Q1BNG3</accession>
<feature type="compositionally biased region" description="Basic and acidic residues" evidence="10">
    <location>
        <begin position="1"/>
        <end position="13"/>
    </location>
</feature>
<name>A0A9Q1BNG3_HOLLE</name>
<reference evidence="11" key="1">
    <citation type="submission" date="2021-10" db="EMBL/GenBank/DDBJ databases">
        <title>Tropical sea cucumber genome reveals ecological adaptation and Cuvierian tubules defense mechanism.</title>
        <authorList>
            <person name="Chen T."/>
        </authorList>
    </citation>
    <scope>NUCLEOTIDE SEQUENCE</scope>
    <source>
        <strain evidence="11">Nanhai2018</strain>
        <tissue evidence="11">Muscle</tissue>
    </source>
</reference>
<dbReference type="PANTHER" id="PTHR16523">
    <property type="entry name" value="PEST PROTEOLYTIC SIGNAL-CONTAINING NUCLEAR PROTEIN"/>
    <property type="match status" value="1"/>
</dbReference>
<dbReference type="EMBL" id="JAIZAY010000014">
    <property type="protein sequence ID" value="KAJ8029798.1"/>
    <property type="molecule type" value="Genomic_DNA"/>
</dbReference>
<feature type="compositionally biased region" description="Basic and acidic residues" evidence="10">
    <location>
        <begin position="20"/>
        <end position="32"/>
    </location>
</feature>
<gene>
    <name evidence="11" type="ORF">HOLleu_29288</name>
</gene>
<dbReference type="GO" id="GO:0005634">
    <property type="term" value="C:nucleus"/>
    <property type="evidence" value="ECO:0007669"/>
    <property type="project" value="UniProtKB-SubCell"/>
</dbReference>